<evidence type="ECO:0000313" key="2">
    <source>
        <dbReference type="Proteomes" id="UP000092154"/>
    </source>
</evidence>
<dbReference type="InParanoid" id="A0A1B7NHK1"/>
<keyword evidence="2" id="KW-1185">Reference proteome</keyword>
<gene>
    <name evidence="1" type="ORF">K503DRAFT_765005</name>
</gene>
<sequence>MPILLGRILPEAMDMRASGESQSGDEFGLSCNILAKIQFERDSWCGVRCVGPGGCGYSSGCCRLF</sequence>
<dbReference type="EMBL" id="KV448125">
    <property type="protein sequence ID" value="OAX44385.1"/>
    <property type="molecule type" value="Genomic_DNA"/>
</dbReference>
<proteinExistence type="predicted"/>
<accession>A0A1B7NHK1</accession>
<dbReference type="AlphaFoldDB" id="A0A1B7NHK1"/>
<name>A0A1B7NHK1_9AGAM</name>
<protein>
    <submittedName>
        <fullName evidence="1">Uncharacterized protein</fullName>
    </submittedName>
</protein>
<dbReference type="Proteomes" id="UP000092154">
    <property type="component" value="Unassembled WGS sequence"/>
</dbReference>
<organism evidence="1 2">
    <name type="scientific">Rhizopogon vinicolor AM-OR11-026</name>
    <dbReference type="NCBI Taxonomy" id="1314800"/>
    <lineage>
        <taxon>Eukaryota</taxon>
        <taxon>Fungi</taxon>
        <taxon>Dikarya</taxon>
        <taxon>Basidiomycota</taxon>
        <taxon>Agaricomycotina</taxon>
        <taxon>Agaricomycetes</taxon>
        <taxon>Agaricomycetidae</taxon>
        <taxon>Boletales</taxon>
        <taxon>Suillineae</taxon>
        <taxon>Rhizopogonaceae</taxon>
        <taxon>Rhizopogon</taxon>
    </lineage>
</organism>
<evidence type="ECO:0000313" key="1">
    <source>
        <dbReference type="EMBL" id="OAX44385.1"/>
    </source>
</evidence>
<reference evidence="1 2" key="1">
    <citation type="submission" date="2016-06" db="EMBL/GenBank/DDBJ databases">
        <title>Comparative genomics of the ectomycorrhizal sister species Rhizopogon vinicolor and Rhizopogon vesiculosus (Basidiomycota: Boletales) reveals a divergence of the mating type B locus.</title>
        <authorList>
            <consortium name="DOE Joint Genome Institute"/>
            <person name="Mujic A.B."/>
            <person name="Kuo A."/>
            <person name="Tritt A."/>
            <person name="Lipzen A."/>
            <person name="Chen C."/>
            <person name="Johnson J."/>
            <person name="Sharma A."/>
            <person name="Barry K."/>
            <person name="Grigoriev I.V."/>
            <person name="Spatafora J.W."/>
        </authorList>
    </citation>
    <scope>NUCLEOTIDE SEQUENCE [LARGE SCALE GENOMIC DNA]</scope>
    <source>
        <strain evidence="1 2">AM-OR11-026</strain>
    </source>
</reference>